<evidence type="ECO:0000313" key="3">
    <source>
        <dbReference type="Proteomes" id="UP000314294"/>
    </source>
</evidence>
<name>A0A4Z2FFP1_9TELE</name>
<protein>
    <submittedName>
        <fullName evidence="2">Uncharacterized protein</fullName>
    </submittedName>
</protein>
<comment type="caution">
    <text evidence="2">The sequence shown here is derived from an EMBL/GenBank/DDBJ whole genome shotgun (WGS) entry which is preliminary data.</text>
</comment>
<dbReference type="EMBL" id="SRLO01001251">
    <property type="protein sequence ID" value="TNN39761.1"/>
    <property type="molecule type" value="Genomic_DNA"/>
</dbReference>
<organism evidence="2 3">
    <name type="scientific">Liparis tanakae</name>
    <name type="common">Tanaka's snailfish</name>
    <dbReference type="NCBI Taxonomy" id="230148"/>
    <lineage>
        <taxon>Eukaryota</taxon>
        <taxon>Metazoa</taxon>
        <taxon>Chordata</taxon>
        <taxon>Craniata</taxon>
        <taxon>Vertebrata</taxon>
        <taxon>Euteleostomi</taxon>
        <taxon>Actinopterygii</taxon>
        <taxon>Neopterygii</taxon>
        <taxon>Teleostei</taxon>
        <taxon>Neoteleostei</taxon>
        <taxon>Acanthomorphata</taxon>
        <taxon>Eupercaria</taxon>
        <taxon>Perciformes</taxon>
        <taxon>Cottioidei</taxon>
        <taxon>Cottales</taxon>
        <taxon>Liparidae</taxon>
        <taxon>Liparis</taxon>
    </lineage>
</organism>
<feature type="compositionally biased region" description="Basic and acidic residues" evidence="1">
    <location>
        <begin position="9"/>
        <end position="25"/>
    </location>
</feature>
<accession>A0A4Z2FFP1</accession>
<proteinExistence type="predicted"/>
<keyword evidence="3" id="KW-1185">Reference proteome</keyword>
<evidence type="ECO:0000256" key="1">
    <source>
        <dbReference type="SAM" id="MobiDB-lite"/>
    </source>
</evidence>
<dbReference type="Proteomes" id="UP000314294">
    <property type="component" value="Unassembled WGS sequence"/>
</dbReference>
<reference evidence="2 3" key="1">
    <citation type="submission" date="2019-03" db="EMBL/GenBank/DDBJ databases">
        <title>First draft genome of Liparis tanakae, snailfish: a comprehensive survey of snailfish specific genes.</title>
        <authorList>
            <person name="Kim W."/>
            <person name="Song I."/>
            <person name="Jeong J.-H."/>
            <person name="Kim D."/>
            <person name="Kim S."/>
            <person name="Ryu S."/>
            <person name="Song J.Y."/>
            <person name="Lee S.K."/>
        </authorList>
    </citation>
    <scope>NUCLEOTIDE SEQUENCE [LARGE SCALE GENOMIC DNA]</scope>
    <source>
        <tissue evidence="2">Muscle</tissue>
    </source>
</reference>
<sequence>MFRQAAAERAGEREKCARREGEKVQKKTLQNLPGDITRCRPMKNADPGVDSQSREDMRRRSRRLEEEDKTAMMLERETEGRMRGTHL</sequence>
<dbReference type="AlphaFoldDB" id="A0A4Z2FFP1"/>
<feature type="compositionally biased region" description="Basic and acidic residues" evidence="1">
    <location>
        <begin position="52"/>
        <end position="87"/>
    </location>
</feature>
<feature type="region of interest" description="Disordered" evidence="1">
    <location>
        <begin position="1"/>
        <end position="87"/>
    </location>
</feature>
<evidence type="ECO:0000313" key="2">
    <source>
        <dbReference type="EMBL" id="TNN39761.1"/>
    </source>
</evidence>
<gene>
    <name evidence="2" type="ORF">EYF80_050070</name>
</gene>